<dbReference type="PANTHER" id="PTHR30346">
    <property type="entry name" value="TRANSCRIPTIONAL DUAL REGULATOR HCAR-RELATED"/>
    <property type="match status" value="1"/>
</dbReference>
<dbReference type="AlphaFoldDB" id="A0A2R4XH98"/>
<dbReference type="Pfam" id="PF00126">
    <property type="entry name" value="HTH_1"/>
    <property type="match status" value="1"/>
</dbReference>
<evidence type="ECO:0000256" key="2">
    <source>
        <dbReference type="ARBA" id="ARBA00023015"/>
    </source>
</evidence>
<dbReference type="Gene3D" id="3.40.190.10">
    <property type="entry name" value="Periplasmic binding protein-like II"/>
    <property type="match status" value="2"/>
</dbReference>
<dbReference type="CDD" id="cd08414">
    <property type="entry name" value="PBP2_LTTR_aromatics_like"/>
    <property type="match status" value="1"/>
</dbReference>
<comment type="similarity">
    <text evidence="1">Belongs to the LysR transcriptional regulatory family.</text>
</comment>
<dbReference type="Gene3D" id="1.10.10.10">
    <property type="entry name" value="Winged helix-like DNA-binding domain superfamily/Winged helix DNA-binding domain"/>
    <property type="match status" value="1"/>
</dbReference>
<dbReference type="Proteomes" id="UP000244571">
    <property type="component" value="Chromosome"/>
</dbReference>
<dbReference type="GO" id="GO:0032993">
    <property type="term" value="C:protein-DNA complex"/>
    <property type="evidence" value="ECO:0007669"/>
    <property type="project" value="TreeGrafter"/>
</dbReference>
<gene>
    <name evidence="6" type="ORF">DBV39_04670</name>
</gene>
<dbReference type="RefSeq" id="WP_108620553.1">
    <property type="nucleotide sequence ID" value="NZ_CP028901.1"/>
</dbReference>
<reference evidence="6 7" key="1">
    <citation type="submission" date="2018-04" db="EMBL/GenBank/DDBJ databases">
        <title>Bordetella sp. HZ20 isolated from seawater.</title>
        <authorList>
            <person name="Sun C."/>
        </authorList>
    </citation>
    <scope>NUCLEOTIDE SEQUENCE [LARGE SCALE GENOMIC DNA]</scope>
    <source>
        <strain evidence="6 7">HZ20</strain>
    </source>
</reference>
<evidence type="ECO:0000259" key="5">
    <source>
        <dbReference type="PROSITE" id="PS50931"/>
    </source>
</evidence>
<dbReference type="OrthoDB" id="9157176at2"/>
<keyword evidence="3" id="KW-0238">DNA-binding</keyword>
<proteinExistence type="inferred from homology"/>
<evidence type="ECO:0000256" key="3">
    <source>
        <dbReference type="ARBA" id="ARBA00023125"/>
    </source>
</evidence>
<dbReference type="Pfam" id="PF03466">
    <property type="entry name" value="LysR_substrate"/>
    <property type="match status" value="1"/>
</dbReference>
<dbReference type="InterPro" id="IPR000847">
    <property type="entry name" value="LysR_HTH_N"/>
</dbReference>
<feature type="domain" description="HTH lysR-type" evidence="5">
    <location>
        <begin position="3"/>
        <end position="60"/>
    </location>
</feature>
<keyword evidence="4" id="KW-0804">Transcription</keyword>
<dbReference type="PROSITE" id="PS50931">
    <property type="entry name" value="HTH_LYSR"/>
    <property type="match status" value="1"/>
</dbReference>
<accession>A0A2R4XH98</accession>
<dbReference type="EMBL" id="CP028901">
    <property type="protein sequence ID" value="AWB33124.1"/>
    <property type="molecule type" value="Genomic_DNA"/>
</dbReference>
<dbReference type="PRINTS" id="PR00039">
    <property type="entry name" value="HTHLYSR"/>
</dbReference>
<sequence length="306" mass="33348">MSINLNLFETFLVVAQELHFGRAARRLNRSQSPISRQISQLEHELGFELFRRSTQSVALTHAGQVLLKEIAPALEKVHEAVRLARRASQGEVGSLALGINPSIMFGVLPGLLEQFRARHPDITIKMHMRSKFEQLQALRNGSLDVALVRSLSQDAEFCYELLLSEPMVVAMGPKNPLGAKTEIQLSDLKGYGFITYTGQSQMSASDLILAACHQTGFAPRIVQETDDMQSAAAMAALDVGVTLIAASLHKLGLAGLVCRPVVAGNARLTVPLYAAYRRGIPEPPLSKFLEIARQVCRAWSPGSLPG</sequence>
<protein>
    <submittedName>
        <fullName evidence="6">LysR family transcriptional regulator</fullName>
    </submittedName>
</protein>
<evidence type="ECO:0000313" key="7">
    <source>
        <dbReference type="Proteomes" id="UP000244571"/>
    </source>
</evidence>
<dbReference type="GO" id="GO:0003677">
    <property type="term" value="F:DNA binding"/>
    <property type="evidence" value="ECO:0007669"/>
    <property type="project" value="UniProtKB-KW"/>
</dbReference>
<name>A0A2R4XH98_9BURK</name>
<dbReference type="FunFam" id="1.10.10.10:FF:000001">
    <property type="entry name" value="LysR family transcriptional regulator"/>
    <property type="match status" value="1"/>
</dbReference>
<evidence type="ECO:0000313" key="6">
    <source>
        <dbReference type="EMBL" id="AWB33124.1"/>
    </source>
</evidence>
<dbReference type="InterPro" id="IPR036388">
    <property type="entry name" value="WH-like_DNA-bd_sf"/>
</dbReference>
<dbReference type="KEGG" id="boz:DBV39_04670"/>
<dbReference type="InterPro" id="IPR036390">
    <property type="entry name" value="WH_DNA-bd_sf"/>
</dbReference>
<evidence type="ECO:0000256" key="4">
    <source>
        <dbReference type="ARBA" id="ARBA00023163"/>
    </source>
</evidence>
<dbReference type="InterPro" id="IPR005119">
    <property type="entry name" value="LysR_subst-bd"/>
</dbReference>
<organism evidence="6 7">
    <name type="scientific">Orrella marina</name>
    <dbReference type="NCBI Taxonomy" id="2163011"/>
    <lineage>
        <taxon>Bacteria</taxon>
        <taxon>Pseudomonadati</taxon>
        <taxon>Pseudomonadota</taxon>
        <taxon>Betaproteobacteria</taxon>
        <taxon>Burkholderiales</taxon>
        <taxon>Alcaligenaceae</taxon>
        <taxon>Orrella</taxon>
    </lineage>
</organism>
<dbReference type="SUPFAM" id="SSF46785">
    <property type="entry name" value="Winged helix' DNA-binding domain"/>
    <property type="match status" value="1"/>
</dbReference>
<dbReference type="PANTHER" id="PTHR30346:SF0">
    <property type="entry name" value="HCA OPERON TRANSCRIPTIONAL ACTIVATOR HCAR"/>
    <property type="match status" value="1"/>
</dbReference>
<dbReference type="SUPFAM" id="SSF53850">
    <property type="entry name" value="Periplasmic binding protein-like II"/>
    <property type="match status" value="1"/>
</dbReference>
<keyword evidence="7" id="KW-1185">Reference proteome</keyword>
<evidence type="ECO:0000256" key="1">
    <source>
        <dbReference type="ARBA" id="ARBA00009437"/>
    </source>
</evidence>
<dbReference type="GO" id="GO:0003700">
    <property type="term" value="F:DNA-binding transcription factor activity"/>
    <property type="evidence" value="ECO:0007669"/>
    <property type="project" value="InterPro"/>
</dbReference>
<keyword evidence="2" id="KW-0805">Transcription regulation</keyword>